<evidence type="ECO:0000313" key="2">
    <source>
        <dbReference type="Proteomes" id="UP000299102"/>
    </source>
</evidence>
<accession>A0A4C1X4W7</accession>
<keyword evidence="2" id="KW-1185">Reference proteome</keyword>
<comment type="caution">
    <text evidence="1">The sequence shown here is derived from an EMBL/GenBank/DDBJ whole genome shotgun (WGS) entry which is preliminary data.</text>
</comment>
<sequence>MSTAAHIVSLPCRPLQYTVLTAVMRDDFSPPIIFKMMVGDDALPEEEEGNIAVGEAEECVSITKGPA</sequence>
<organism evidence="1 2">
    <name type="scientific">Eumeta variegata</name>
    <name type="common">Bagworm moth</name>
    <name type="synonym">Eumeta japonica</name>
    <dbReference type="NCBI Taxonomy" id="151549"/>
    <lineage>
        <taxon>Eukaryota</taxon>
        <taxon>Metazoa</taxon>
        <taxon>Ecdysozoa</taxon>
        <taxon>Arthropoda</taxon>
        <taxon>Hexapoda</taxon>
        <taxon>Insecta</taxon>
        <taxon>Pterygota</taxon>
        <taxon>Neoptera</taxon>
        <taxon>Endopterygota</taxon>
        <taxon>Lepidoptera</taxon>
        <taxon>Glossata</taxon>
        <taxon>Ditrysia</taxon>
        <taxon>Tineoidea</taxon>
        <taxon>Psychidae</taxon>
        <taxon>Oiketicinae</taxon>
        <taxon>Eumeta</taxon>
    </lineage>
</organism>
<reference evidence="1 2" key="1">
    <citation type="journal article" date="2019" name="Commun. Biol.">
        <title>The bagworm genome reveals a unique fibroin gene that provides high tensile strength.</title>
        <authorList>
            <person name="Kono N."/>
            <person name="Nakamura H."/>
            <person name="Ohtoshi R."/>
            <person name="Tomita M."/>
            <person name="Numata K."/>
            <person name="Arakawa K."/>
        </authorList>
    </citation>
    <scope>NUCLEOTIDE SEQUENCE [LARGE SCALE GENOMIC DNA]</scope>
</reference>
<name>A0A4C1X4W7_EUMVA</name>
<dbReference type="AlphaFoldDB" id="A0A4C1X4W7"/>
<dbReference type="EMBL" id="BGZK01000712">
    <property type="protein sequence ID" value="GBP57245.1"/>
    <property type="molecule type" value="Genomic_DNA"/>
</dbReference>
<dbReference type="Proteomes" id="UP000299102">
    <property type="component" value="Unassembled WGS sequence"/>
</dbReference>
<evidence type="ECO:0000313" key="1">
    <source>
        <dbReference type="EMBL" id="GBP57245.1"/>
    </source>
</evidence>
<gene>
    <name evidence="1" type="ORF">EVAR_44061_1</name>
</gene>
<protein>
    <submittedName>
        <fullName evidence="1">Uncharacterized protein</fullName>
    </submittedName>
</protein>
<proteinExistence type="predicted"/>